<keyword evidence="1" id="KW-0808">Transferase</keyword>
<dbReference type="InterPro" id="IPR027417">
    <property type="entry name" value="P-loop_NTPase"/>
</dbReference>
<dbReference type="PANTHER" id="PTHR34388:SF1">
    <property type="entry name" value="DNA POLYMERASE III SUBUNIT DELTA"/>
    <property type="match status" value="1"/>
</dbReference>
<dbReference type="SUPFAM" id="SSF52540">
    <property type="entry name" value="P-loop containing nucleoside triphosphate hydrolases"/>
    <property type="match status" value="1"/>
</dbReference>
<dbReference type="EMBL" id="JAGSMN010001679">
    <property type="protein sequence ID" value="MBR7678653.1"/>
    <property type="molecule type" value="Genomic_DNA"/>
</dbReference>
<accession>A0A8T4J6I3</accession>
<dbReference type="GO" id="GO:0006261">
    <property type="term" value="P:DNA-templated DNA replication"/>
    <property type="evidence" value="ECO:0007669"/>
    <property type="project" value="TreeGrafter"/>
</dbReference>
<keyword evidence="3" id="KW-0235">DNA replication</keyword>
<protein>
    <submittedName>
        <fullName evidence="6">DNA polymerase III subunit delta</fullName>
    </submittedName>
</protein>
<feature type="non-terminal residue" evidence="6">
    <location>
        <position position="1"/>
    </location>
</feature>
<name>A0A8T4J6I3_9ACTN</name>
<reference evidence="6" key="1">
    <citation type="submission" date="2021-04" db="EMBL/GenBank/DDBJ databases">
        <title>Sequencing of actinobacteria type strains.</title>
        <authorList>
            <person name="Nguyen G.-S."/>
            <person name="Wentzel A."/>
        </authorList>
    </citation>
    <scope>NUCLEOTIDE SEQUENCE</scope>
    <source>
        <strain evidence="6">DSM 42095</strain>
    </source>
</reference>
<sequence length="156" mass="16370">RQIVEAARADDADTDVRDLASSDLQPGTLAELTSPSLFAERKVLVVRNAHDLSADSVKDVKAYIASPVEEITLVLLHAGGAKGKGLLDAARKAGAREVACPKMTKPADRLAFVRSEFRGLGRSASPEACQALVDAIGSDLRELASACTQLTADVEG</sequence>
<proteinExistence type="predicted"/>
<feature type="domain" description="DNA polymerase III delta N-terminal" evidence="5">
    <location>
        <begin position="19"/>
        <end position="78"/>
    </location>
</feature>
<dbReference type="AlphaFoldDB" id="A0A8T4J6I3"/>
<organism evidence="6 7">
    <name type="scientific">Streptomyces daliensis</name>
    <dbReference type="NCBI Taxonomy" id="299421"/>
    <lineage>
        <taxon>Bacteria</taxon>
        <taxon>Bacillati</taxon>
        <taxon>Actinomycetota</taxon>
        <taxon>Actinomycetes</taxon>
        <taxon>Kitasatosporales</taxon>
        <taxon>Streptomycetaceae</taxon>
        <taxon>Streptomyces</taxon>
    </lineage>
</organism>
<evidence type="ECO:0000313" key="6">
    <source>
        <dbReference type="EMBL" id="MBR7678653.1"/>
    </source>
</evidence>
<comment type="caution">
    <text evidence="6">The sequence shown here is derived from an EMBL/GenBank/DDBJ whole genome shotgun (WGS) entry which is preliminary data.</text>
</comment>
<dbReference type="GO" id="GO:0009360">
    <property type="term" value="C:DNA polymerase III complex"/>
    <property type="evidence" value="ECO:0007669"/>
    <property type="project" value="InterPro"/>
</dbReference>
<evidence type="ECO:0000256" key="3">
    <source>
        <dbReference type="ARBA" id="ARBA00022705"/>
    </source>
</evidence>
<feature type="non-terminal residue" evidence="6">
    <location>
        <position position="156"/>
    </location>
</feature>
<dbReference type="PANTHER" id="PTHR34388">
    <property type="entry name" value="DNA POLYMERASE III SUBUNIT DELTA"/>
    <property type="match status" value="1"/>
</dbReference>
<evidence type="ECO:0000256" key="1">
    <source>
        <dbReference type="ARBA" id="ARBA00022679"/>
    </source>
</evidence>
<dbReference type="Proteomes" id="UP000675554">
    <property type="component" value="Unassembled WGS sequence"/>
</dbReference>
<dbReference type="InterPro" id="IPR005790">
    <property type="entry name" value="DNA_polIII_delta"/>
</dbReference>
<evidence type="ECO:0000256" key="2">
    <source>
        <dbReference type="ARBA" id="ARBA00022695"/>
    </source>
</evidence>
<evidence type="ECO:0000313" key="7">
    <source>
        <dbReference type="Proteomes" id="UP000675554"/>
    </source>
</evidence>
<dbReference type="Pfam" id="PF06144">
    <property type="entry name" value="DNA_pol3_delta"/>
    <property type="match status" value="1"/>
</dbReference>
<dbReference type="GO" id="GO:0003887">
    <property type="term" value="F:DNA-directed DNA polymerase activity"/>
    <property type="evidence" value="ECO:0007669"/>
    <property type="project" value="UniProtKB-KW"/>
</dbReference>
<keyword evidence="4" id="KW-0239">DNA-directed DNA polymerase</keyword>
<gene>
    <name evidence="6" type="ORF">KDA82_38000</name>
</gene>
<evidence type="ECO:0000259" key="5">
    <source>
        <dbReference type="Pfam" id="PF06144"/>
    </source>
</evidence>
<keyword evidence="7" id="KW-1185">Reference proteome</keyword>
<dbReference type="InterPro" id="IPR010372">
    <property type="entry name" value="DNA_pol3_delta_N"/>
</dbReference>
<dbReference type="Gene3D" id="3.40.50.300">
    <property type="entry name" value="P-loop containing nucleotide triphosphate hydrolases"/>
    <property type="match status" value="1"/>
</dbReference>
<keyword evidence="2" id="KW-0548">Nucleotidyltransferase</keyword>
<evidence type="ECO:0000256" key="4">
    <source>
        <dbReference type="ARBA" id="ARBA00022932"/>
    </source>
</evidence>
<dbReference type="GO" id="GO:0003677">
    <property type="term" value="F:DNA binding"/>
    <property type="evidence" value="ECO:0007669"/>
    <property type="project" value="InterPro"/>
</dbReference>